<reference evidence="1" key="2">
    <citation type="journal article" date="2021" name="Microbiome">
        <title>Successional dynamics and alternative stable states in a saline activated sludge microbial community over 9 years.</title>
        <authorList>
            <person name="Wang Y."/>
            <person name="Ye J."/>
            <person name="Ju F."/>
            <person name="Liu L."/>
            <person name="Boyd J.A."/>
            <person name="Deng Y."/>
            <person name="Parks D.H."/>
            <person name="Jiang X."/>
            <person name="Yin X."/>
            <person name="Woodcroft B.J."/>
            <person name="Tyson G.W."/>
            <person name="Hugenholtz P."/>
            <person name="Polz M.F."/>
            <person name="Zhang T."/>
        </authorList>
    </citation>
    <scope>NUCLEOTIDE SEQUENCE</scope>
    <source>
        <strain evidence="1">HKST-UBA02</strain>
    </source>
</reference>
<protein>
    <submittedName>
        <fullName evidence="1">Uncharacterized protein</fullName>
    </submittedName>
</protein>
<evidence type="ECO:0000313" key="2">
    <source>
        <dbReference type="Proteomes" id="UP000739538"/>
    </source>
</evidence>
<proteinExistence type="predicted"/>
<comment type="caution">
    <text evidence="1">The sequence shown here is derived from an EMBL/GenBank/DDBJ whole genome shotgun (WGS) entry which is preliminary data.</text>
</comment>
<dbReference type="EMBL" id="JAGQHS010000129">
    <property type="protein sequence ID" value="MCA9757923.1"/>
    <property type="molecule type" value="Genomic_DNA"/>
</dbReference>
<reference evidence="1" key="1">
    <citation type="submission" date="2020-04" db="EMBL/GenBank/DDBJ databases">
        <authorList>
            <person name="Zhang T."/>
        </authorList>
    </citation>
    <scope>NUCLEOTIDE SEQUENCE</scope>
    <source>
        <strain evidence="1">HKST-UBA02</strain>
    </source>
</reference>
<accession>A0A956NHM0</accession>
<name>A0A956NHM0_UNCEI</name>
<gene>
    <name evidence="1" type="ORF">KDA27_19180</name>
</gene>
<dbReference type="Proteomes" id="UP000739538">
    <property type="component" value="Unassembled WGS sequence"/>
</dbReference>
<evidence type="ECO:0000313" key="1">
    <source>
        <dbReference type="EMBL" id="MCA9757923.1"/>
    </source>
</evidence>
<sequence>MPAPRSTMSADRLLDPIGTYLILQMENDPLTVEIRPSFRGDQDKLSFANENWKDALHQELVARSARNWELPKLRNTVRALANTLVEMGNGSRKTVLYRSYFPQGFAAVSKKNLEEQIVAVKSILIGLEKETDPRLVEARESLAQAVVAAETIDQAWQVSRVSVAERKDELDRAKLVWIAAYRRVEGELRAIYSDNLAMVSVFFLSRSKRKTADAPVNGTAPAVMEVEPVA</sequence>
<organism evidence="1 2">
    <name type="scientific">Eiseniibacteriota bacterium</name>
    <dbReference type="NCBI Taxonomy" id="2212470"/>
    <lineage>
        <taxon>Bacteria</taxon>
        <taxon>Candidatus Eiseniibacteriota</taxon>
    </lineage>
</organism>
<dbReference type="AlphaFoldDB" id="A0A956NHM0"/>